<evidence type="ECO:0000313" key="5">
    <source>
        <dbReference type="Proteomes" id="UP000054270"/>
    </source>
</evidence>
<dbReference type="SUPFAM" id="SSF57667">
    <property type="entry name" value="beta-beta-alpha zinc fingers"/>
    <property type="match status" value="1"/>
</dbReference>
<name>A0A0D2PD56_HYPSF</name>
<reference evidence="5" key="1">
    <citation type="submission" date="2014-04" db="EMBL/GenBank/DDBJ databases">
        <title>Evolutionary Origins and Diversification of the Mycorrhizal Mutualists.</title>
        <authorList>
            <consortium name="DOE Joint Genome Institute"/>
            <consortium name="Mycorrhizal Genomics Consortium"/>
            <person name="Kohler A."/>
            <person name="Kuo A."/>
            <person name="Nagy L.G."/>
            <person name="Floudas D."/>
            <person name="Copeland A."/>
            <person name="Barry K.W."/>
            <person name="Cichocki N."/>
            <person name="Veneault-Fourrey C."/>
            <person name="LaButti K."/>
            <person name="Lindquist E.A."/>
            <person name="Lipzen A."/>
            <person name="Lundell T."/>
            <person name="Morin E."/>
            <person name="Murat C."/>
            <person name="Riley R."/>
            <person name="Ohm R."/>
            <person name="Sun H."/>
            <person name="Tunlid A."/>
            <person name="Henrissat B."/>
            <person name="Grigoriev I.V."/>
            <person name="Hibbett D.S."/>
            <person name="Martin F."/>
        </authorList>
    </citation>
    <scope>NUCLEOTIDE SEQUENCE [LARGE SCALE GENOMIC DNA]</scope>
    <source>
        <strain evidence="5">FD-334 SS-4</strain>
    </source>
</reference>
<dbReference type="InterPro" id="IPR013087">
    <property type="entry name" value="Znf_C2H2_type"/>
</dbReference>
<accession>A0A0D2PD56</accession>
<proteinExistence type="predicted"/>
<keyword evidence="1" id="KW-0863">Zinc-finger</keyword>
<dbReference type="Gene3D" id="3.30.160.60">
    <property type="entry name" value="Classic Zinc Finger"/>
    <property type="match status" value="1"/>
</dbReference>
<keyword evidence="1" id="KW-0479">Metal-binding</keyword>
<feature type="region of interest" description="Disordered" evidence="2">
    <location>
        <begin position="129"/>
        <end position="153"/>
    </location>
</feature>
<dbReference type="InterPro" id="IPR036236">
    <property type="entry name" value="Znf_C2H2_sf"/>
</dbReference>
<feature type="domain" description="C2H2-type" evidence="3">
    <location>
        <begin position="19"/>
        <end position="48"/>
    </location>
</feature>
<dbReference type="EMBL" id="KN817520">
    <property type="protein sequence ID" value="KJA28759.1"/>
    <property type="molecule type" value="Genomic_DNA"/>
</dbReference>
<feature type="compositionally biased region" description="Low complexity" evidence="2">
    <location>
        <begin position="137"/>
        <end position="153"/>
    </location>
</feature>
<dbReference type="SMART" id="SM00355">
    <property type="entry name" value="ZnF_C2H2"/>
    <property type="match status" value="2"/>
</dbReference>
<keyword evidence="5" id="KW-1185">Reference proteome</keyword>
<evidence type="ECO:0000259" key="3">
    <source>
        <dbReference type="PROSITE" id="PS50157"/>
    </source>
</evidence>
<sequence>MPPSRTKAPKADTVEHDAFHCDWPGCEKSVSRQYDLLRHKLIHFKFSPYHCTEQNGEGTQCTYSARQVGNLRIHLQVRHGISTTVEALNLIHPKPTIPAELLAVHPPKTLSKKTVPASKKSVARGIRHVDDAPPTYTTTPSPNAYANPAPATPQSSSASLAAEIATFSGWVAPALRPATPTGAAALPAALEYALQSTTYAGWVSADALDQAQVAAPLPQGTAGVFQAQVQEPFVYTQEEAASVSGWRASYQQAPQYAVAAPPAAVSYQTNAYATAPVSSQQNWMVPGQAYAPPISAEASVDYAQQQKIQYQTAAQLPQNPSASCTDTLPSHADAFLTQWTWTDGYSHVPASCSAPSISPTTTSPSLSCPSSSPYSPFSSSHSPSSSSPSSSSSSSWYPPTPPTELAYPNPATIIAQQQEYARFSGNTAAPPPFARDFQFTQEGLTRPKALAVAPLADFAGLSLPSLAVESQPKSEAQLQLESEAQMMAEFEALFGAEVTPAKVESDYFDFDFASCGADADALSYWGAWGQC</sequence>
<dbReference type="AlphaFoldDB" id="A0A0D2PD56"/>
<keyword evidence="1" id="KW-0862">Zinc</keyword>
<evidence type="ECO:0000313" key="4">
    <source>
        <dbReference type="EMBL" id="KJA28759.1"/>
    </source>
</evidence>
<dbReference type="Proteomes" id="UP000054270">
    <property type="component" value="Unassembled WGS sequence"/>
</dbReference>
<dbReference type="OrthoDB" id="8922241at2759"/>
<dbReference type="GO" id="GO:0008270">
    <property type="term" value="F:zinc ion binding"/>
    <property type="evidence" value="ECO:0007669"/>
    <property type="project" value="UniProtKB-KW"/>
</dbReference>
<protein>
    <recommendedName>
        <fullName evidence="3">C2H2-type domain-containing protein</fullName>
    </recommendedName>
</protein>
<dbReference type="PROSITE" id="PS00028">
    <property type="entry name" value="ZINC_FINGER_C2H2_1"/>
    <property type="match status" value="1"/>
</dbReference>
<evidence type="ECO:0000256" key="2">
    <source>
        <dbReference type="SAM" id="MobiDB-lite"/>
    </source>
</evidence>
<gene>
    <name evidence="4" type="ORF">HYPSUDRAFT_196929</name>
</gene>
<organism evidence="4 5">
    <name type="scientific">Hypholoma sublateritium (strain FD-334 SS-4)</name>
    <dbReference type="NCBI Taxonomy" id="945553"/>
    <lineage>
        <taxon>Eukaryota</taxon>
        <taxon>Fungi</taxon>
        <taxon>Dikarya</taxon>
        <taxon>Basidiomycota</taxon>
        <taxon>Agaricomycotina</taxon>
        <taxon>Agaricomycetes</taxon>
        <taxon>Agaricomycetidae</taxon>
        <taxon>Agaricales</taxon>
        <taxon>Agaricineae</taxon>
        <taxon>Strophariaceae</taxon>
        <taxon>Hypholoma</taxon>
    </lineage>
</organism>
<evidence type="ECO:0000256" key="1">
    <source>
        <dbReference type="PROSITE-ProRule" id="PRU00042"/>
    </source>
</evidence>
<dbReference type="PROSITE" id="PS50157">
    <property type="entry name" value="ZINC_FINGER_C2H2_2"/>
    <property type="match status" value="1"/>
</dbReference>
<feature type="region of interest" description="Disordered" evidence="2">
    <location>
        <begin position="353"/>
        <end position="402"/>
    </location>
</feature>
<feature type="compositionally biased region" description="Low complexity" evidence="2">
    <location>
        <begin position="353"/>
        <end position="397"/>
    </location>
</feature>